<dbReference type="InterPro" id="IPR028008">
    <property type="entry name" value="DUF4441"/>
</dbReference>
<reference evidence="3" key="1">
    <citation type="journal article" date="2006" name="PLoS Biol.">
        <title>Macronuclear genome sequence of the ciliate Tetrahymena thermophila, a model eukaryote.</title>
        <authorList>
            <person name="Eisen J.A."/>
            <person name="Coyne R.S."/>
            <person name="Wu M."/>
            <person name="Wu D."/>
            <person name="Thiagarajan M."/>
            <person name="Wortman J.R."/>
            <person name="Badger J.H."/>
            <person name="Ren Q."/>
            <person name="Amedeo P."/>
            <person name="Jones K.M."/>
            <person name="Tallon L.J."/>
            <person name="Delcher A.L."/>
            <person name="Salzberg S.L."/>
            <person name="Silva J.C."/>
            <person name="Haas B.J."/>
            <person name="Majoros W.H."/>
            <person name="Farzad M."/>
            <person name="Carlton J.M."/>
            <person name="Smith R.K. Jr."/>
            <person name="Garg J."/>
            <person name="Pearlman R.E."/>
            <person name="Karrer K.M."/>
            <person name="Sun L."/>
            <person name="Manning G."/>
            <person name="Elde N.C."/>
            <person name="Turkewitz A.P."/>
            <person name="Asai D.J."/>
            <person name="Wilkes D.E."/>
            <person name="Wang Y."/>
            <person name="Cai H."/>
            <person name="Collins K."/>
            <person name="Stewart B.A."/>
            <person name="Lee S.R."/>
            <person name="Wilamowska K."/>
            <person name="Weinberg Z."/>
            <person name="Ruzzo W.L."/>
            <person name="Wloga D."/>
            <person name="Gaertig J."/>
            <person name="Frankel J."/>
            <person name="Tsao C.-C."/>
            <person name="Gorovsky M.A."/>
            <person name="Keeling P.J."/>
            <person name="Waller R.F."/>
            <person name="Patron N.J."/>
            <person name="Cherry J.M."/>
            <person name="Stover N.A."/>
            <person name="Krieger C.J."/>
            <person name="del Toro C."/>
            <person name="Ryder H.F."/>
            <person name="Williamson S.C."/>
            <person name="Barbeau R.A."/>
            <person name="Hamilton E.P."/>
            <person name="Orias E."/>
        </authorList>
    </citation>
    <scope>NUCLEOTIDE SEQUENCE [LARGE SCALE GENOMIC DNA]</scope>
    <source>
        <strain evidence="3">SB210</strain>
    </source>
</reference>
<protein>
    <submittedName>
        <fullName evidence="2">Uncharacterized protein</fullName>
    </submittedName>
</protein>
<dbReference type="KEGG" id="tet:TTHERM_000158528"/>
<organism evidence="2 3">
    <name type="scientific">Tetrahymena thermophila (strain SB210)</name>
    <dbReference type="NCBI Taxonomy" id="312017"/>
    <lineage>
        <taxon>Eukaryota</taxon>
        <taxon>Sar</taxon>
        <taxon>Alveolata</taxon>
        <taxon>Ciliophora</taxon>
        <taxon>Intramacronucleata</taxon>
        <taxon>Oligohymenophorea</taxon>
        <taxon>Hymenostomatida</taxon>
        <taxon>Tetrahymenina</taxon>
        <taxon>Tetrahymenidae</taxon>
        <taxon>Tetrahymena</taxon>
    </lineage>
</organism>
<feature type="coiled-coil region" evidence="1">
    <location>
        <begin position="47"/>
        <end position="74"/>
    </location>
</feature>
<accession>W7XLA9</accession>
<keyword evidence="3" id="KW-1185">Reference proteome</keyword>
<sequence length="207" mass="24697">MIIVNLLENNTLNLKDQNSNDQKQKTNKSEIKSQCLNSLMNDQPKLCNVIANELEEIEENSSQLLDKYQQNDENLLKCGTNNNILKNIVKQFLNYLLREQNESLVSDFIFQKPYSYCKRLIKKYFKNIKYNNQCLVKLVQHKQYGKGLEYFLTFDAYNELLISKVQNLNQHLQSIQFIKKCCVNRKLLGDINFYKRRYKQQKNEYID</sequence>
<name>W7XLA9_TETTS</name>
<dbReference type="Proteomes" id="UP000009168">
    <property type="component" value="Unassembled WGS sequence"/>
</dbReference>
<evidence type="ECO:0000313" key="3">
    <source>
        <dbReference type="Proteomes" id="UP000009168"/>
    </source>
</evidence>
<evidence type="ECO:0000313" key="2">
    <source>
        <dbReference type="EMBL" id="EWS75969.1"/>
    </source>
</evidence>
<dbReference type="GeneID" id="24437610"/>
<dbReference type="AlphaFoldDB" id="W7XLA9"/>
<gene>
    <name evidence="2" type="ORF">TTHERM_000158528</name>
</gene>
<proteinExistence type="predicted"/>
<keyword evidence="1" id="KW-0175">Coiled coil</keyword>
<dbReference type="EMBL" id="GG662820">
    <property type="protein sequence ID" value="EWS75969.1"/>
    <property type="molecule type" value="Genomic_DNA"/>
</dbReference>
<dbReference type="Pfam" id="PF14536">
    <property type="entry name" value="DUF4441"/>
    <property type="match status" value="1"/>
</dbReference>
<dbReference type="InParanoid" id="W7XLA9"/>
<dbReference type="RefSeq" id="XP_012651487.1">
    <property type="nucleotide sequence ID" value="XM_012796033.1"/>
</dbReference>
<evidence type="ECO:0000256" key="1">
    <source>
        <dbReference type="SAM" id="Coils"/>
    </source>
</evidence>